<evidence type="ECO:0000256" key="7">
    <source>
        <dbReference type="ARBA" id="ARBA00023145"/>
    </source>
</evidence>
<dbReference type="OrthoDB" id="9802030at2"/>
<evidence type="ECO:0000256" key="2">
    <source>
        <dbReference type="ARBA" id="ARBA00022475"/>
    </source>
</evidence>
<evidence type="ECO:0000256" key="12">
    <source>
        <dbReference type="HAMAP-Rule" id="MF_00662"/>
    </source>
</evidence>
<dbReference type="HAMAP" id="MF_00662">
    <property type="entry name" value="PS_decarb_PSD_B_type1"/>
    <property type="match status" value="1"/>
</dbReference>
<feature type="active site" description="Charge relay system; for autoendoproteolytic cleavage activity" evidence="12">
    <location>
        <position position="149"/>
    </location>
</feature>
<dbReference type="GO" id="GO:0004609">
    <property type="term" value="F:phosphatidylserine decarboxylase activity"/>
    <property type="evidence" value="ECO:0007669"/>
    <property type="project" value="UniProtKB-UniRule"/>
</dbReference>
<accession>A0A1Y6CW24</accession>
<dbReference type="InterPro" id="IPR033178">
    <property type="entry name" value="PSD_type1_pro"/>
</dbReference>
<keyword evidence="2 12" id="KW-1003">Cell membrane</keyword>
<organism evidence="13 14">
    <name type="scientific">Methylomagnum ishizawai</name>
    <dbReference type="NCBI Taxonomy" id="1760988"/>
    <lineage>
        <taxon>Bacteria</taxon>
        <taxon>Pseudomonadati</taxon>
        <taxon>Pseudomonadota</taxon>
        <taxon>Gammaproteobacteria</taxon>
        <taxon>Methylococcales</taxon>
        <taxon>Methylococcaceae</taxon>
        <taxon>Methylomagnum</taxon>
    </lineage>
</organism>
<comment type="cofactor">
    <cofactor evidence="12">
        <name>pyruvate</name>
        <dbReference type="ChEBI" id="CHEBI:15361"/>
    </cofactor>
    <text evidence="12">Binds 1 pyruvoyl group covalently per subunit.</text>
</comment>
<dbReference type="InterPro" id="IPR003817">
    <property type="entry name" value="PS_Dcarbxylase"/>
</dbReference>
<comment type="subunit">
    <text evidence="12">Heterodimer of a large membrane-associated beta subunit and a small pyruvoyl-containing alpha subunit.</text>
</comment>
<evidence type="ECO:0000256" key="8">
    <source>
        <dbReference type="ARBA" id="ARBA00023209"/>
    </source>
</evidence>
<proteinExistence type="inferred from homology"/>
<dbReference type="EC" id="4.1.1.65" evidence="12"/>
<dbReference type="NCBIfam" id="TIGR00163">
    <property type="entry name" value="PS_decarb"/>
    <property type="match status" value="1"/>
</dbReference>
<feature type="chain" id="PRO_5023356979" description="Phosphatidylserine decarboxylase beta chain" evidence="12">
    <location>
        <begin position="1"/>
        <end position="251"/>
    </location>
</feature>
<comment type="pathway">
    <text evidence="1">Lipid metabolism.</text>
</comment>
<comment type="PTM">
    <text evidence="12">Is synthesized initially as an inactive proenzyme. Formation of the active enzyme involves a self-maturation process in which the active site pyruvoyl group is generated from an internal serine residue via an autocatalytic post-translational modification. Two non-identical subunits are generated from the proenzyme in this reaction, and the pyruvate is formed at the N-terminus of the alpha chain, which is derived from the carboxyl end of the proenzyme. The autoendoproteolytic cleavage occurs by a canonical serine protease mechanism, in which the side chain hydroxyl group of the serine supplies its oxygen atom to form the C-terminus of the beta chain, while the remainder of the serine residue undergoes an oxidative deamination to produce ammonia and the pyruvoyl prosthetic group on the alpha chain. During this reaction, the Ser that is part of the protease active site of the proenzyme becomes the pyruvoyl prosthetic group, which constitutes an essential element of the active site of the mature decarboxylase.</text>
</comment>
<feature type="modified residue" description="Pyruvic acid (Ser); by autocatalysis" evidence="12">
    <location>
        <position position="252"/>
    </location>
</feature>
<keyword evidence="9 12" id="KW-0456">Lyase</keyword>
<evidence type="ECO:0000256" key="10">
    <source>
        <dbReference type="ARBA" id="ARBA00023264"/>
    </source>
</evidence>
<evidence type="ECO:0000256" key="3">
    <source>
        <dbReference type="ARBA" id="ARBA00022516"/>
    </source>
</evidence>
<dbReference type="STRING" id="1760988.SAMN02949497_1855"/>
<keyword evidence="7 12" id="KW-0865">Zymogen</keyword>
<feature type="active site" description="Schiff-base intermediate with substrate; via pyruvic acid; for decarboxylase activity" evidence="12">
    <location>
        <position position="252"/>
    </location>
</feature>
<evidence type="ECO:0000256" key="9">
    <source>
        <dbReference type="ARBA" id="ARBA00023239"/>
    </source>
</evidence>
<keyword evidence="4 12" id="KW-0210">Decarboxylase</keyword>
<evidence type="ECO:0000313" key="13">
    <source>
        <dbReference type="EMBL" id="SMF94537.1"/>
    </source>
</evidence>
<evidence type="ECO:0000256" key="5">
    <source>
        <dbReference type="ARBA" id="ARBA00023098"/>
    </source>
</evidence>
<evidence type="ECO:0000256" key="6">
    <source>
        <dbReference type="ARBA" id="ARBA00023136"/>
    </source>
</evidence>
<evidence type="ECO:0000256" key="11">
    <source>
        <dbReference type="ARBA" id="ARBA00023317"/>
    </source>
</evidence>
<sequence length="291" mass="31925">MPLREILFSLIQYPLPHHALSRLMHRLTRCENRAFKNAFIRQIIKLYKVDMAEALQPDPGAYPSFNAFFTRELKPDARPLCPDPDAVLCPADGAISQIGAIEAGSILQAKGKSYTATELLGGDPARAAAFQNGKFATVYLSPRDYHRLHMPLAGTLREMVHVPGRLFSVNNATARQVPNLFARNERVVAIFDTEAGPMALVLVGAIFVASIETVWQGVVTPPAGTTVRSWDYRDTPIKLERGQEMGRFNMGSTIIVLFGENTVGWESLVPGDKVKMGGKLGRRAPTAVVSP</sequence>
<dbReference type="GO" id="GO:0006646">
    <property type="term" value="P:phosphatidylethanolamine biosynthetic process"/>
    <property type="evidence" value="ECO:0007669"/>
    <property type="project" value="UniProtKB-UniRule"/>
</dbReference>
<keyword evidence="11 12" id="KW-0670">Pyruvate</keyword>
<dbReference type="PANTHER" id="PTHR10067">
    <property type="entry name" value="PHOSPHATIDYLSERINE DECARBOXYLASE"/>
    <property type="match status" value="1"/>
</dbReference>
<reference evidence="13 14" key="1">
    <citation type="submission" date="2016-12" db="EMBL/GenBank/DDBJ databases">
        <authorList>
            <person name="Song W.-J."/>
            <person name="Kurnit D.M."/>
        </authorList>
    </citation>
    <scope>NUCLEOTIDE SEQUENCE [LARGE SCALE GENOMIC DNA]</scope>
    <source>
        <strain evidence="13 14">175</strain>
    </source>
</reference>
<dbReference type="GO" id="GO:0005886">
    <property type="term" value="C:plasma membrane"/>
    <property type="evidence" value="ECO:0007669"/>
    <property type="project" value="UniProtKB-SubCell"/>
</dbReference>
<dbReference type="AlphaFoldDB" id="A0A1Y6CW24"/>
<feature type="active site" description="Charge relay system; for autoendoproteolytic cleavage activity" evidence="12">
    <location>
        <position position="252"/>
    </location>
</feature>
<dbReference type="PANTHER" id="PTHR10067:SF6">
    <property type="entry name" value="PHOSPHATIDYLSERINE DECARBOXYLASE PROENZYME, MITOCHONDRIAL"/>
    <property type="match status" value="1"/>
</dbReference>
<comment type="subcellular location">
    <subcellularLocation>
        <location evidence="12">Cell membrane</location>
        <topology evidence="12">Peripheral membrane protein</topology>
    </subcellularLocation>
</comment>
<evidence type="ECO:0000313" key="14">
    <source>
        <dbReference type="Proteomes" id="UP000192923"/>
    </source>
</evidence>
<comment type="pathway">
    <text evidence="12">Phospholipid metabolism; phosphatidylethanolamine biosynthesis; phosphatidylethanolamine from CDP-diacylglycerol: step 2/2.</text>
</comment>
<dbReference type="InterPro" id="IPR033177">
    <property type="entry name" value="PSD-B"/>
</dbReference>
<keyword evidence="14" id="KW-1185">Reference proteome</keyword>
<dbReference type="UniPathway" id="UPA00558">
    <property type="reaction ID" value="UER00616"/>
</dbReference>
<feature type="chain" id="PRO_5023356980" description="Phosphatidylserine decarboxylase alpha chain" evidence="12">
    <location>
        <begin position="252"/>
        <end position="291"/>
    </location>
</feature>
<name>A0A1Y6CW24_9GAMM</name>
<feature type="active site" description="Charge relay system; for autoendoproteolytic cleavage activity" evidence="12">
    <location>
        <position position="92"/>
    </location>
</feature>
<dbReference type="RefSeq" id="WP_085212002.1">
    <property type="nucleotide sequence ID" value="NZ_FXAM01000001.1"/>
</dbReference>
<protein>
    <recommendedName>
        <fullName evidence="12">Phosphatidylserine decarboxylase proenzyme</fullName>
        <ecNumber evidence="12">4.1.1.65</ecNumber>
    </recommendedName>
    <component>
        <recommendedName>
            <fullName evidence="12">Phosphatidylserine decarboxylase alpha chain</fullName>
        </recommendedName>
    </component>
    <component>
        <recommendedName>
            <fullName evidence="12">Phosphatidylserine decarboxylase beta chain</fullName>
        </recommendedName>
    </component>
</protein>
<dbReference type="Pfam" id="PF02666">
    <property type="entry name" value="PS_Dcarbxylase"/>
    <property type="match status" value="1"/>
</dbReference>
<dbReference type="EMBL" id="FXAM01000001">
    <property type="protein sequence ID" value="SMF94537.1"/>
    <property type="molecule type" value="Genomic_DNA"/>
</dbReference>
<keyword evidence="8 12" id="KW-0594">Phospholipid biosynthesis</keyword>
<keyword evidence="6 12" id="KW-0472">Membrane</keyword>
<evidence type="ECO:0000256" key="1">
    <source>
        <dbReference type="ARBA" id="ARBA00005189"/>
    </source>
</evidence>
<keyword evidence="3 12" id="KW-0444">Lipid biosynthesis</keyword>
<keyword evidence="10 12" id="KW-1208">Phospholipid metabolism</keyword>
<dbReference type="Proteomes" id="UP000192923">
    <property type="component" value="Unassembled WGS sequence"/>
</dbReference>
<gene>
    <name evidence="12" type="primary">psd</name>
    <name evidence="13" type="ORF">SAMN02949497_1855</name>
</gene>
<feature type="site" description="Cleavage (non-hydrolytic); by autocatalysis" evidence="12">
    <location>
        <begin position="251"/>
        <end position="252"/>
    </location>
</feature>
<evidence type="ECO:0000256" key="4">
    <source>
        <dbReference type="ARBA" id="ARBA00022793"/>
    </source>
</evidence>
<comment type="function">
    <text evidence="12">Catalyzes the formation of phosphatidylethanolamine (PtdEtn) from phosphatidylserine (PtdSer).</text>
</comment>
<comment type="catalytic activity">
    <reaction evidence="12">
        <text>a 1,2-diacyl-sn-glycero-3-phospho-L-serine + H(+) = a 1,2-diacyl-sn-glycero-3-phosphoethanolamine + CO2</text>
        <dbReference type="Rhea" id="RHEA:20828"/>
        <dbReference type="ChEBI" id="CHEBI:15378"/>
        <dbReference type="ChEBI" id="CHEBI:16526"/>
        <dbReference type="ChEBI" id="CHEBI:57262"/>
        <dbReference type="ChEBI" id="CHEBI:64612"/>
        <dbReference type="EC" id="4.1.1.65"/>
    </reaction>
</comment>
<comment type="similarity">
    <text evidence="12">Belongs to the phosphatidylserine decarboxylase family. PSD-B subfamily. Prokaryotic type I sub-subfamily.</text>
</comment>
<keyword evidence="5 12" id="KW-0443">Lipid metabolism</keyword>